<keyword evidence="2" id="KW-1185">Reference proteome</keyword>
<organism evidence="1 2">
    <name type="scientific">Caulobacter phage S2B</name>
    <dbReference type="NCBI Taxonomy" id="2759120"/>
    <lineage>
        <taxon>Viruses</taxon>
        <taxon>Duplodnaviria</taxon>
        <taxon>Heunggongvirae</taxon>
        <taxon>Uroviricota</taxon>
        <taxon>Caudoviricetes</taxon>
        <taxon>Autographivirales</taxon>
        <taxon>Autographivirales incertae sedis</taxon>
        <taxon>Sumtervirus</taxon>
        <taxon>Sumtervirus S2B</taxon>
    </lineage>
</organism>
<evidence type="ECO:0000313" key="2">
    <source>
        <dbReference type="Proteomes" id="UP000827856"/>
    </source>
</evidence>
<gene>
    <name evidence="1" type="primary">S2B_gp050c</name>
</gene>
<dbReference type="EMBL" id="MN857473">
    <property type="protein sequence ID" value="QOC54164.1"/>
    <property type="molecule type" value="Genomic_DNA"/>
</dbReference>
<proteinExistence type="predicted"/>
<evidence type="ECO:0000313" key="1">
    <source>
        <dbReference type="EMBL" id="QOC54164.1"/>
    </source>
</evidence>
<dbReference type="Proteomes" id="UP000827856">
    <property type="component" value="Segment"/>
</dbReference>
<protein>
    <submittedName>
        <fullName evidence="1">Uncharacterized protein</fullName>
    </submittedName>
</protein>
<name>A0AAE7MLB7_9CAUD</name>
<sequence length="55" mass="5933">MTRAIRSLLNQAVAQFDIDGIVATDLQMKLAAEGYDLGKLDADIETVIAARAQRA</sequence>
<accession>A0AAE7MLB7</accession>
<reference evidence="1" key="1">
    <citation type="submission" date="2019-12" db="EMBL/GenBank/DDBJ databases">
        <title>S2B, a lysogenic bacteriophage that infects Caulobacter crescentus.</title>
        <authorList>
            <person name="Ely B."/>
            <person name="Berrios L."/>
            <person name="Thomas Q."/>
        </authorList>
    </citation>
    <scope>NUCLEOTIDE SEQUENCE</scope>
</reference>